<keyword evidence="1" id="KW-0812">Transmembrane</keyword>
<evidence type="ECO:0000256" key="1">
    <source>
        <dbReference type="SAM" id="Phobius"/>
    </source>
</evidence>
<evidence type="ECO:0000313" key="2">
    <source>
        <dbReference type="EMBL" id="EEF50156.1"/>
    </source>
</evidence>
<dbReference type="AlphaFoldDB" id="B9RG35"/>
<dbReference type="Proteomes" id="UP000008311">
    <property type="component" value="Unassembled WGS sequence"/>
</dbReference>
<name>B9RG35_RICCO</name>
<feature type="transmembrane region" description="Helical" evidence="1">
    <location>
        <begin position="24"/>
        <end position="41"/>
    </location>
</feature>
<evidence type="ECO:0000313" key="3">
    <source>
        <dbReference type="Proteomes" id="UP000008311"/>
    </source>
</evidence>
<organism evidence="2 3">
    <name type="scientific">Ricinus communis</name>
    <name type="common">Castor bean</name>
    <dbReference type="NCBI Taxonomy" id="3988"/>
    <lineage>
        <taxon>Eukaryota</taxon>
        <taxon>Viridiplantae</taxon>
        <taxon>Streptophyta</taxon>
        <taxon>Embryophyta</taxon>
        <taxon>Tracheophyta</taxon>
        <taxon>Spermatophyta</taxon>
        <taxon>Magnoliopsida</taxon>
        <taxon>eudicotyledons</taxon>
        <taxon>Gunneridae</taxon>
        <taxon>Pentapetalae</taxon>
        <taxon>rosids</taxon>
        <taxon>fabids</taxon>
        <taxon>Malpighiales</taxon>
        <taxon>Euphorbiaceae</taxon>
        <taxon>Acalyphoideae</taxon>
        <taxon>Acalypheae</taxon>
        <taxon>Ricinus</taxon>
    </lineage>
</organism>
<keyword evidence="1" id="KW-0472">Membrane</keyword>
<keyword evidence="3" id="KW-1185">Reference proteome</keyword>
<dbReference type="InParanoid" id="B9RG35"/>
<dbReference type="EMBL" id="EQ973777">
    <property type="protein sequence ID" value="EEF50156.1"/>
    <property type="molecule type" value="Genomic_DNA"/>
</dbReference>
<sequence length="118" mass="13759">MEEGFQGASWSKLCKENILLQRKLLRIFMNLIFPFLILNYLQSAFVPDKAKCIWKISISLTQDEFVRHFHESSKFKVSSGYSIWYNHLRDQNHISSPQHFRIAVCSQEGGSICRSSES</sequence>
<keyword evidence="1" id="KW-1133">Transmembrane helix</keyword>
<accession>B9RG35</accession>
<proteinExistence type="predicted"/>
<reference evidence="3" key="1">
    <citation type="journal article" date="2010" name="Nat. Biotechnol.">
        <title>Draft genome sequence of the oilseed species Ricinus communis.</title>
        <authorList>
            <person name="Chan A.P."/>
            <person name="Crabtree J."/>
            <person name="Zhao Q."/>
            <person name="Lorenzi H."/>
            <person name="Orvis J."/>
            <person name="Puiu D."/>
            <person name="Melake-Berhan A."/>
            <person name="Jones K.M."/>
            <person name="Redman J."/>
            <person name="Chen G."/>
            <person name="Cahoon E.B."/>
            <person name="Gedil M."/>
            <person name="Stanke M."/>
            <person name="Haas B.J."/>
            <person name="Wortman J.R."/>
            <person name="Fraser-Liggett C.M."/>
            <person name="Ravel J."/>
            <person name="Rabinowicz P.D."/>
        </authorList>
    </citation>
    <scope>NUCLEOTIDE SEQUENCE [LARGE SCALE GENOMIC DNA]</scope>
    <source>
        <strain evidence="3">cv. Hale</strain>
    </source>
</reference>
<gene>
    <name evidence="2" type="ORF">RCOM_1438920</name>
</gene>
<protein>
    <submittedName>
        <fullName evidence="2">Uncharacterized protein</fullName>
    </submittedName>
</protein>